<dbReference type="InterPro" id="IPR025711">
    <property type="entry name" value="PepSY"/>
</dbReference>
<reference evidence="2 3" key="1">
    <citation type="submission" date="2017-02" db="EMBL/GenBank/DDBJ databases">
        <title>Genomic diversity within the haloalkaliphilic genus Thioalkalivibrio.</title>
        <authorList>
            <person name="Ahn A.-C."/>
            <person name="Meier-Kolthoff J."/>
            <person name="Overmars L."/>
            <person name="Richter M."/>
            <person name="Woyke T."/>
            <person name="Sorokin D.Y."/>
            <person name="Muyzer G."/>
        </authorList>
    </citation>
    <scope>NUCLEOTIDE SEQUENCE [LARGE SCALE GENOMIC DNA]</scope>
    <source>
        <strain evidence="2 3">ALJD</strain>
    </source>
</reference>
<evidence type="ECO:0000259" key="1">
    <source>
        <dbReference type="Pfam" id="PF03413"/>
    </source>
</evidence>
<protein>
    <recommendedName>
        <fullName evidence="1">PepSY domain-containing protein</fullName>
    </recommendedName>
</protein>
<dbReference type="STRING" id="108003.B1C78_06040"/>
<dbReference type="Proteomes" id="UP000189462">
    <property type="component" value="Unassembled WGS sequence"/>
</dbReference>
<evidence type="ECO:0000313" key="3">
    <source>
        <dbReference type="Proteomes" id="UP000189462"/>
    </source>
</evidence>
<organism evidence="2 3">
    <name type="scientific">Thioalkalivibrio denitrificans</name>
    <dbReference type="NCBI Taxonomy" id="108003"/>
    <lineage>
        <taxon>Bacteria</taxon>
        <taxon>Pseudomonadati</taxon>
        <taxon>Pseudomonadota</taxon>
        <taxon>Gammaproteobacteria</taxon>
        <taxon>Chromatiales</taxon>
        <taxon>Ectothiorhodospiraceae</taxon>
        <taxon>Thioalkalivibrio</taxon>
    </lineage>
</organism>
<feature type="domain" description="PepSY" evidence="1">
    <location>
        <begin position="9"/>
        <end position="62"/>
    </location>
</feature>
<name>A0A1V3NLK5_9GAMM</name>
<accession>A0A1V3NLK5</accession>
<proteinExistence type="predicted"/>
<sequence length="64" mass="7169">MELAQANGVSLDQAVAQVQRRTGGRVLSAETRMENGEPVHHIRVLTDNNRVRTIRVHGHTGEWL</sequence>
<evidence type="ECO:0000313" key="2">
    <source>
        <dbReference type="EMBL" id="OOG25722.1"/>
    </source>
</evidence>
<comment type="caution">
    <text evidence="2">The sequence shown here is derived from an EMBL/GenBank/DDBJ whole genome shotgun (WGS) entry which is preliminary data.</text>
</comment>
<dbReference type="OrthoDB" id="5801891at2"/>
<dbReference type="EMBL" id="MVBK01000035">
    <property type="protein sequence ID" value="OOG25722.1"/>
    <property type="molecule type" value="Genomic_DNA"/>
</dbReference>
<gene>
    <name evidence="2" type="ORF">B1C78_06040</name>
</gene>
<dbReference type="Gene3D" id="3.10.450.40">
    <property type="match status" value="1"/>
</dbReference>
<dbReference type="AlphaFoldDB" id="A0A1V3NLK5"/>
<keyword evidence="3" id="KW-1185">Reference proteome</keyword>
<dbReference type="Pfam" id="PF03413">
    <property type="entry name" value="PepSY"/>
    <property type="match status" value="1"/>
</dbReference>